<feature type="compositionally biased region" description="Polar residues" evidence="1">
    <location>
        <begin position="1"/>
        <end position="11"/>
    </location>
</feature>
<evidence type="ECO:0008006" key="5">
    <source>
        <dbReference type="Google" id="ProtNLM"/>
    </source>
</evidence>
<organism evidence="3 4">
    <name type="scientific">Elysia marginata</name>
    <dbReference type="NCBI Taxonomy" id="1093978"/>
    <lineage>
        <taxon>Eukaryota</taxon>
        <taxon>Metazoa</taxon>
        <taxon>Spiralia</taxon>
        <taxon>Lophotrochozoa</taxon>
        <taxon>Mollusca</taxon>
        <taxon>Gastropoda</taxon>
        <taxon>Heterobranchia</taxon>
        <taxon>Euthyneura</taxon>
        <taxon>Panpulmonata</taxon>
        <taxon>Sacoglossa</taxon>
        <taxon>Placobranchoidea</taxon>
        <taxon>Plakobranchidae</taxon>
        <taxon>Elysia</taxon>
    </lineage>
</organism>
<evidence type="ECO:0000256" key="2">
    <source>
        <dbReference type="SAM" id="Phobius"/>
    </source>
</evidence>
<dbReference type="AlphaFoldDB" id="A0AAV4GGA7"/>
<dbReference type="Proteomes" id="UP000762676">
    <property type="component" value="Unassembled WGS sequence"/>
</dbReference>
<gene>
    <name evidence="3" type="ORF">ElyMa_005991800</name>
</gene>
<feature type="transmembrane region" description="Helical" evidence="2">
    <location>
        <begin position="353"/>
        <end position="378"/>
    </location>
</feature>
<feature type="compositionally biased region" description="Low complexity" evidence="1">
    <location>
        <begin position="212"/>
        <end position="236"/>
    </location>
</feature>
<feature type="compositionally biased region" description="Basic and acidic residues" evidence="1">
    <location>
        <begin position="283"/>
        <end position="297"/>
    </location>
</feature>
<evidence type="ECO:0000313" key="3">
    <source>
        <dbReference type="EMBL" id="GFR84166.1"/>
    </source>
</evidence>
<feature type="region of interest" description="Disordered" evidence="1">
    <location>
        <begin position="1"/>
        <end position="304"/>
    </location>
</feature>
<feature type="compositionally biased region" description="Polar residues" evidence="1">
    <location>
        <begin position="273"/>
        <end position="282"/>
    </location>
</feature>
<keyword evidence="2" id="KW-1133">Transmembrane helix</keyword>
<keyword evidence="4" id="KW-1185">Reference proteome</keyword>
<proteinExistence type="predicted"/>
<name>A0AAV4GGA7_9GAST</name>
<feature type="compositionally biased region" description="Low complexity" evidence="1">
    <location>
        <begin position="258"/>
        <end position="268"/>
    </location>
</feature>
<keyword evidence="2" id="KW-0472">Membrane</keyword>
<comment type="caution">
    <text evidence="3">The sequence shown here is derived from an EMBL/GenBank/DDBJ whole genome shotgun (WGS) entry which is preliminary data.</text>
</comment>
<keyword evidence="2" id="KW-0812">Transmembrane</keyword>
<accession>A0AAV4GGA7</accession>
<feature type="compositionally biased region" description="Basic and acidic residues" evidence="1">
    <location>
        <begin position="157"/>
        <end position="175"/>
    </location>
</feature>
<protein>
    <recommendedName>
        <fullName evidence="5">DUF4190 domain-containing protein</fullName>
    </recommendedName>
</protein>
<feature type="transmembrane region" description="Helical" evidence="2">
    <location>
        <begin position="310"/>
        <end position="333"/>
    </location>
</feature>
<reference evidence="3 4" key="1">
    <citation type="journal article" date="2021" name="Elife">
        <title>Chloroplast acquisition without the gene transfer in kleptoplastic sea slugs, Plakobranchus ocellatus.</title>
        <authorList>
            <person name="Maeda T."/>
            <person name="Takahashi S."/>
            <person name="Yoshida T."/>
            <person name="Shimamura S."/>
            <person name="Takaki Y."/>
            <person name="Nagai Y."/>
            <person name="Toyoda A."/>
            <person name="Suzuki Y."/>
            <person name="Arimoto A."/>
            <person name="Ishii H."/>
            <person name="Satoh N."/>
            <person name="Nishiyama T."/>
            <person name="Hasebe M."/>
            <person name="Maruyama T."/>
            <person name="Minagawa J."/>
            <person name="Obokata J."/>
            <person name="Shigenobu S."/>
        </authorList>
    </citation>
    <scope>NUCLEOTIDE SEQUENCE [LARGE SCALE GENOMIC DNA]</scope>
</reference>
<evidence type="ECO:0000256" key="1">
    <source>
        <dbReference type="SAM" id="MobiDB-lite"/>
    </source>
</evidence>
<feature type="compositionally biased region" description="Basic and acidic residues" evidence="1">
    <location>
        <begin position="76"/>
        <end position="86"/>
    </location>
</feature>
<feature type="compositionally biased region" description="Polar residues" evidence="1">
    <location>
        <begin position="37"/>
        <end position="53"/>
    </location>
</feature>
<dbReference type="EMBL" id="BMAT01012046">
    <property type="protein sequence ID" value="GFR84166.1"/>
    <property type="molecule type" value="Genomic_DNA"/>
</dbReference>
<evidence type="ECO:0000313" key="4">
    <source>
        <dbReference type="Proteomes" id="UP000762676"/>
    </source>
</evidence>
<sequence>MASVTDPSNQSGHRKRASQDSRGFVYIPGEDIPGETKAQNQRTATTPNQSGTFHQYERIDLDPLNPTVTDAILRTASDHPGSERDVSSTPSLGRSDRDNLLVHSGKPGSPKKSNDIPEKQSMQAKAGKVPKRGGNSGQLSPPRGADPTVGAKLASHSPERERIHGYSFPHHDCRIRSGGTTSPRWDDLPSTKPIGTSKAPVPVPRSKRETSRPSSSTSSSTTAGPTSPLTTTGSEGANPLPKPPVIIIQPGKDDPPSSKKSPTSGPSPKTDRNNAPSTSQNTKEAKSKKVKEAESKSKNPHVNGIPQTNLMIGLLVTCCFNPPLGIIAMAISLRAAEAYRDGDPKKGACRARLSIIISLISIMLTMVVVSTLLVYTAVDKHGYGKKKGGGGGSKSVLPFGF</sequence>